<dbReference type="EMBL" id="SMLM01000002">
    <property type="protein sequence ID" value="TFZ03042.1"/>
    <property type="molecule type" value="Genomic_DNA"/>
</dbReference>
<comment type="caution">
    <text evidence="3">The sequence shown here is derived from an EMBL/GenBank/DDBJ whole genome shotgun (WGS) entry which is preliminary data.</text>
</comment>
<dbReference type="Pfam" id="PF13279">
    <property type="entry name" value="4HBT_2"/>
    <property type="match status" value="1"/>
</dbReference>
<dbReference type="RefSeq" id="WP_135264565.1">
    <property type="nucleotide sequence ID" value="NZ_SMLM01000002.1"/>
</dbReference>
<dbReference type="AlphaFoldDB" id="A0A4Z0BWE6"/>
<dbReference type="SUPFAM" id="SSF54637">
    <property type="entry name" value="Thioesterase/thiol ester dehydrase-isomerase"/>
    <property type="match status" value="1"/>
</dbReference>
<gene>
    <name evidence="3" type="ORF">EZ313_17660</name>
</gene>
<name>A0A4Z0BWE6_9BURK</name>
<dbReference type="Proteomes" id="UP000298180">
    <property type="component" value="Unassembled WGS sequence"/>
</dbReference>
<keyword evidence="4" id="KW-1185">Reference proteome</keyword>
<dbReference type="Gene3D" id="3.10.129.10">
    <property type="entry name" value="Hotdog Thioesterase"/>
    <property type="match status" value="1"/>
</dbReference>
<accession>A0A4Z0BWE6</accession>
<sequence length="143" mass="16084">MAAVTFRLRRSLSWGDCDPAGIIFYPTYYRWMDAATWSLLAECGWPGTRMREEHLSIPLLDSQCAFVASPRFGDEIEVRSTLERIGRSSFALRHEFFLLGEDRVLARGMEARVWARYEAGPGTTLRSTPVPDELRAALGGTPA</sequence>
<organism evidence="3 4">
    <name type="scientific">Ramlibacter henchirensis</name>
    <dbReference type="NCBI Taxonomy" id="204072"/>
    <lineage>
        <taxon>Bacteria</taxon>
        <taxon>Pseudomonadati</taxon>
        <taxon>Pseudomonadota</taxon>
        <taxon>Betaproteobacteria</taxon>
        <taxon>Burkholderiales</taxon>
        <taxon>Comamonadaceae</taxon>
        <taxon>Ramlibacter</taxon>
    </lineage>
</organism>
<reference evidence="3 4" key="1">
    <citation type="submission" date="2019-03" db="EMBL/GenBank/DDBJ databases">
        <title>Ramlibacter henchirensis DSM 14656, whole genome shotgun sequence.</title>
        <authorList>
            <person name="Zhang X."/>
            <person name="Feng G."/>
            <person name="Zhu H."/>
        </authorList>
    </citation>
    <scope>NUCLEOTIDE SEQUENCE [LARGE SCALE GENOMIC DNA]</scope>
    <source>
        <strain evidence="3 4">DSM 14656</strain>
    </source>
</reference>
<dbReference type="OrthoDB" id="21822at2"/>
<dbReference type="PANTHER" id="PTHR31793:SF27">
    <property type="entry name" value="NOVEL THIOESTERASE SUPERFAMILY DOMAIN AND SAPOSIN A-TYPE DOMAIN CONTAINING PROTEIN (0610012H03RIK)"/>
    <property type="match status" value="1"/>
</dbReference>
<evidence type="ECO:0000256" key="1">
    <source>
        <dbReference type="ARBA" id="ARBA00005953"/>
    </source>
</evidence>
<dbReference type="InterPro" id="IPR050563">
    <property type="entry name" value="4-hydroxybenzoyl-CoA_TE"/>
</dbReference>
<dbReference type="InterPro" id="IPR029069">
    <property type="entry name" value="HotDog_dom_sf"/>
</dbReference>
<keyword evidence="2" id="KW-0378">Hydrolase</keyword>
<evidence type="ECO:0000256" key="2">
    <source>
        <dbReference type="ARBA" id="ARBA00022801"/>
    </source>
</evidence>
<dbReference type="GO" id="GO:0047617">
    <property type="term" value="F:fatty acyl-CoA hydrolase activity"/>
    <property type="evidence" value="ECO:0007669"/>
    <property type="project" value="TreeGrafter"/>
</dbReference>
<evidence type="ECO:0000313" key="4">
    <source>
        <dbReference type="Proteomes" id="UP000298180"/>
    </source>
</evidence>
<evidence type="ECO:0000313" key="3">
    <source>
        <dbReference type="EMBL" id="TFZ03042.1"/>
    </source>
</evidence>
<dbReference type="PANTHER" id="PTHR31793">
    <property type="entry name" value="4-HYDROXYBENZOYL-COA THIOESTERASE FAMILY MEMBER"/>
    <property type="match status" value="1"/>
</dbReference>
<proteinExistence type="inferred from homology"/>
<comment type="similarity">
    <text evidence="1">Belongs to the 4-hydroxybenzoyl-CoA thioesterase family.</text>
</comment>
<dbReference type="CDD" id="cd00586">
    <property type="entry name" value="4HBT"/>
    <property type="match status" value="1"/>
</dbReference>
<protein>
    <submittedName>
        <fullName evidence="3">Acyl-CoA thioesterase</fullName>
    </submittedName>
</protein>